<evidence type="ECO:0000256" key="1">
    <source>
        <dbReference type="SAM" id="Phobius"/>
    </source>
</evidence>
<proteinExistence type="predicted"/>
<keyword evidence="3" id="KW-1185">Reference proteome</keyword>
<dbReference type="Proteomes" id="UP000059074">
    <property type="component" value="Unassembled WGS sequence"/>
</dbReference>
<gene>
    <name evidence="2" type="ORF">APY04_3501</name>
</gene>
<sequence length="38" mass="4148">MFAVGVDFGPDVTFSIAFIHGYVTCIRLIFGILVVCIL</sequence>
<accession>A0A109B932</accession>
<dbReference type="PATRIC" id="fig|121290.4.peg.1863"/>
<organism evidence="2 3">
    <name type="scientific">Hyphomicrobium sulfonivorans</name>
    <dbReference type="NCBI Taxonomy" id="121290"/>
    <lineage>
        <taxon>Bacteria</taxon>
        <taxon>Pseudomonadati</taxon>
        <taxon>Pseudomonadota</taxon>
        <taxon>Alphaproteobacteria</taxon>
        <taxon>Hyphomicrobiales</taxon>
        <taxon>Hyphomicrobiaceae</taxon>
        <taxon>Hyphomicrobium</taxon>
    </lineage>
</organism>
<evidence type="ECO:0000313" key="3">
    <source>
        <dbReference type="Proteomes" id="UP000059074"/>
    </source>
</evidence>
<dbReference type="EMBL" id="LMTR01000094">
    <property type="protein sequence ID" value="KWT64237.1"/>
    <property type="molecule type" value="Genomic_DNA"/>
</dbReference>
<name>A0A109B932_HYPSL</name>
<comment type="caution">
    <text evidence="2">The sequence shown here is derived from an EMBL/GenBank/DDBJ whole genome shotgun (WGS) entry which is preliminary data.</text>
</comment>
<keyword evidence="1" id="KW-0812">Transmembrane</keyword>
<protein>
    <submittedName>
        <fullName evidence="2">Uncharacterized protein</fullName>
    </submittedName>
</protein>
<keyword evidence="1" id="KW-0472">Membrane</keyword>
<reference evidence="2 3" key="1">
    <citation type="submission" date="2015-10" db="EMBL/GenBank/DDBJ databases">
        <title>Transcriptomic analysis of a linuron degrading triple-species bacterial consortium.</title>
        <authorList>
            <person name="Albers P."/>
        </authorList>
    </citation>
    <scope>NUCLEOTIDE SEQUENCE [LARGE SCALE GENOMIC DNA]</scope>
    <source>
        <strain evidence="2 3">WDL6</strain>
    </source>
</reference>
<keyword evidence="1" id="KW-1133">Transmembrane helix</keyword>
<dbReference type="STRING" id="121290.APY04_3501"/>
<evidence type="ECO:0000313" key="2">
    <source>
        <dbReference type="EMBL" id="KWT64237.1"/>
    </source>
</evidence>
<feature type="transmembrane region" description="Helical" evidence="1">
    <location>
        <begin position="12"/>
        <end position="37"/>
    </location>
</feature>
<dbReference type="AlphaFoldDB" id="A0A109B932"/>